<comment type="similarity">
    <text evidence="2">Belongs to the eukaryotic ribosomal protein eL8 family.</text>
</comment>
<dbReference type="GO" id="GO:0005743">
    <property type="term" value="C:mitochondrial inner membrane"/>
    <property type="evidence" value="ECO:0007669"/>
    <property type="project" value="UniProtKB-SubCell"/>
</dbReference>
<evidence type="ECO:0000256" key="9">
    <source>
        <dbReference type="ARBA" id="ARBA00022989"/>
    </source>
</evidence>
<dbReference type="EMBL" id="CVQH01025527">
    <property type="protein sequence ID" value="CRK38480.1"/>
    <property type="molecule type" value="Genomic_DNA"/>
</dbReference>
<dbReference type="GO" id="GO:0006122">
    <property type="term" value="P:mitochondrial electron transport, ubiquinol to cytochrome c"/>
    <property type="evidence" value="ECO:0007669"/>
    <property type="project" value="UniProtKB-UniRule"/>
</dbReference>
<dbReference type="Proteomes" id="UP000044602">
    <property type="component" value="Unassembled WGS sequence"/>
</dbReference>
<sequence length="299" mass="32407">MRPSQILLGGGGVPKGKFNHYLGDWGNIGGEKQRGIITFGVSANRQNPFAGAGHDAVFNTFRRFRGSVLYVVPPLVVAYYAMDWAIHRNEYLNSKAAMASERPDKKEKKEKKRSDADGVAKVKKDKKDKKEKKEKLERALDEHIQADAAAAAAPVVETDGAVKKVGPIIPGATVPFAVPLADDKAMKKIMKTIRKSAKNNTLKRGVKEVVKTLRKSPAAAPGRTSFPGVLIIAADISPMDVIAHLPVLCEDHNVPYIFVPSRAELGAAAKTKRVPSLMTSSFTPCTLSKMTALEPPRTS</sequence>
<dbReference type="Gene3D" id="1.20.5.210">
    <property type="entry name" value="Cytochrome b-c1 complex subunit 8"/>
    <property type="match status" value="1"/>
</dbReference>
<dbReference type="GO" id="GO:1990904">
    <property type="term" value="C:ribonucleoprotein complex"/>
    <property type="evidence" value="ECO:0007669"/>
    <property type="project" value="InterPro"/>
</dbReference>
<comment type="subunit">
    <text evidence="12">Component of the ubiquinol-cytochrome c oxidoreductase (cytochrome b-c1 complex, complex III, CIII), a multisubunit enzyme composed of 3 respiratory subunits cytochrome b, cytochrome c1 and Rieske protein, 2 core protein subunits, and additional low-molecular weight protein subunits. The complex exists as an obligatory dimer and forms supercomplexes (SCs) in the inner mitochondrial membrane with cytochrome c oxidase (complex IV, CIV).</text>
</comment>
<evidence type="ECO:0000256" key="3">
    <source>
        <dbReference type="ARBA" id="ARBA00007668"/>
    </source>
</evidence>
<keyword evidence="8 12" id="KW-0249">Electron transport</keyword>
<evidence type="ECO:0000256" key="10">
    <source>
        <dbReference type="ARBA" id="ARBA00023128"/>
    </source>
</evidence>
<dbReference type="Pfam" id="PF02939">
    <property type="entry name" value="UcrQ"/>
    <property type="match status" value="1"/>
</dbReference>
<name>A0A0G4MWT5_VERLO</name>
<feature type="compositionally biased region" description="Basic and acidic residues" evidence="13">
    <location>
        <begin position="101"/>
        <end position="122"/>
    </location>
</feature>
<accession>A0A0G4MWT5</accession>
<protein>
    <recommendedName>
        <fullName evidence="12">Cytochrome b-c1 complex subunit 8</fullName>
    </recommendedName>
    <alternativeName>
        <fullName evidence="12">Complex III subunit 8</fullName>
    </alternativeName>
</protein>
<evidence type="ECO:0000256" key="13">
    <source>
        <dbReference type="SAM" id="MobiDB-lite"/>
    </source>
</evidence>
<dbReference type="Pfam" id="PF01248">
    <property type="entry name" value="Ribosomal_L7Ae"/>
    <property type="match status" value="1"/>
</dbReference>
<dbReference type="PANTHER" id="PTHR12119">
    <property type="entry name" value="UBIQUINOL-CYTOCHROME C REDUCTASE COMPLEX UBIQUINONE-BINDING PROTEIN QP-C"/>
    <property type="match status" value="1"/>
</dbReference>
<comment type="subcellular location">
    <subcellularLocation>
        <location evidence="1 12">Mitochondrion inner membrane</location>
        <topology evidence="1 12">Single-pass membrane protein</topology>
    </subcellularLocation>
</comment>
<evidence type="ECO:0000256" key="1">
    <source>
        <dbReference type="ARBA" id="ARBA00004434"/>
    </source>
</evidence>
<keyword evidence="9" id="KW-1133">Transmembrane helix</keyword>
<comment type="function">
    <text evidence="12">Component of the ubiquinol-cytochrome c oxidoreductase, a multisubunit transmembrane complex that is part of the mitochondrial electron transport chain which drives oxidative phosphorylation. The complex plays an important role in the uptake of multiple carbon sources present in different host niches.</text>
</comment>
<gene>
    <name evidence="15" type="ORF">BN1708_007802</name>
</gene>
<evidence type="ECO:0000256" key="2">
    <source>
        <dbReference type="ARBA" id="ARBA00007337"/>
    </source>
</evidence>
<dbReference type="PANTHER" id="PTHR12119:SF2">
    <property type="entry name" value="CYTOCHROME B-C1 COMPLEX SUBUNIT 8"/>
    <property type="match status" value="1"/>
</dbReference>
<dbReference type="InterPro" id="IPR029064">
    <property type="entry name" value="Ribosomal_eL30-like_sf"/>
</dbReference>
<reference evidence="15 16" key="1">
    <citation type="submission" date="2015-05" db="EMBL/GenBank/DDBJ databases">
        <authorList>
            <person name="Wang D.B."/>
            <person name="Wang M."/>
        </authorList>
    </citation>
    <scope>NUCLEOTIDE SEQUENCE [LARGE SCALE GENOMIC DNA]</scope>
    <source>
        <strain evidence="15">VL1</strain>
    </source>
</reference>
<dbReference type="InterPro" id="IPR004037">
    <property type="entry name" value="Ribosomal_eL8-like_CS"/>
</dbReference>
<dbReference type="FunFam" id="1.20.5.210:FF:000001">
    <property type="entry name" value="Cytochrome b-c1 complex subunit 8"/>
    <property type="match status" value="1"/>
</dbReference>
<feature type="region of interest" description="Disordered" evidence="13">
    <location>
        <begin position="98"/>
        <end position="136"/>
    </location>
</feature>
<dbReference type="InterPro" id="IPR002415">
    <property type="entry name" value="H/ACA_rnp_Nhp2-like"/>
</dbReference>
<dbReference type="PROSITE" id="PS01082">
    <property type="entry name" value="RIBOSOMAL_L7AE"/>
    <property type="match status" value="1"/>
</dbReference>
<evidence type="ECO:0000313" key="15">
    <source>
        <dbReference type="EMBL" id="CRK38480.1"/>
    </source>
</evidence>
<keyword evidence="16" id="KW-1185">Reference proteome</keyword>
<dbReference type="SUPFAM" id="SSF81508">
    <property type="entry name" value="Ubiquinone-binding protein QP-C of cytochrome bc1 complex (Ubiquinol-cytochrome c reductase)"/>
    <property type="match status" value="1"/>
</dbReference>
<evidence type="ECO:0000256" key="6">
    <source>
        <dbReference type="ARBA" id="ARBA00022692"/>
    </source>
</evidence>
<keyword evidence="7 12" id="KW-0999">Mitochondrion inner membrane</keyword>
<evidence type="ECO:0000313" key="16">
    <source>
        <dbReference type="Proteomes" id="UP000044602"/>
    </source>
</evidence>
<evidence type="ECO:0000256" key="4">
    <source>
        <dbReference type="ARBA" id="ARBA00022448"/>
    </source>
</evidence>
<proteinExistence type="inferred from homology"/>
<dbReference type="STRING" id="100787.A0A0G4MWT5"/>
<dbReference type="GO" id="GO:0045275">
    <property type="term" value="C:respiratory chain complex III"/>
    <property type="evidence" value="ECO:0007669"/>
    <property type="project" value="UniProtKB-UniRule"/>
</dbReference>
<evidence type="ECO:0000256" key="12">
    <source>
        <dbReference type="RuleBase" id="RU368118"/>
    </source>
</evidence>
<dbReference type="GO" id="GO:0042254">
    <property type="term" value="P:ribosome biogenesis"/>
    <property type="evidence" value="ECO:0007669"/>
    <property type="project" value="InterPro"/>
</dbReference>
<evidence type="ECO:0000256" key="5">
    <source>
        <dbReference type="ARBA" id="ARBA00022660"/>
    </source>
</evidence>
<keyword evidence="10 12" id="KW-0496">Mitochondrion</keyword>
<dbReference type="SUPFAM" id="SSF55315">
    <property type="entry name" value="L30e-like"/>
    <property type="match status" value="1"/>
</dbReference>
<evidence type="ECO:0000256" key="8">
    <source>
        <dbReference type="ARBA" id="ARBA00022982"/>
    </source>
</evidence>
<dbReference type="InterPro" id="IPR036642">
    <property type="entry name" value="Cyt_bc1_su8_sf"/>
</dbReference>
<keyword evidence="4 12" id="KW-0813">Transport</keyword>
<dbReference type="PRINTS" id="PR00883">
    <property type="entry name" value="NUCLEARHMG"/>
</dbReference>
<dbReference type="GO" id="GO:0005730">
    <property type="term" value="C:nucleolus"/>
    <property type="evidence" value="ECO:0007669"/>
    <property type="project" value="InterPro"/>
</dbReference>
<feature type="domain" description="Ribosomal protein eL8/eL30/eS12/Gadd45" evidence="14">
    <location>
        <begin position="188"/>
        <end position="274"/>
    </location>
</feature>
<evidence type="ECO:0000259" key="14">
    <source>
        <dbReference type="Pfam" id="PF01248"/>
    </source>
</evidence>
<evidence type="ECO:0000256" key="7">
    <source>
        <dbReference type="ARBA" id="ARBA00022792"/>
    </source>
</evidence>
<dbReference type="AlphaFoldDB" id="A0A0G4MWT5"/>
<dbReference type="InterPro" id="IPR004205">
    <property type="entry name" value="Cyt_bc1_su8"/>
</dbReference>
<dbReference type="Gene3D" id="3.30.1330.30">
    <property type="match status" value="1"/>
</dbReference>
<organism evidence="15 16">
    <name type="scientific">Verticillium longisporum</name>
    <name type="common">Verticillium dahliae var. longisporum</name>
    <dbReference type="NCBI Taxonomy" id="100787"/>
    <lineage>
        <taxon>Eukaryota</taxon>
        <taxon>Fungi</taxon>
        <taxon>Dikarya</taxon>
        <taxon>Ascomycota</taxon>
        <taxon>Pezizomycotina</taxon>
        <taxon>Sordariomycetes</taxon>
        <taxon>Hypocreomycetidae</taxon>
        <taxon>Glomerellales</taxon>
        <taxon>Plectosphaerellaceae</taxon>
        <taxon>Verticillium</taxon>
    </lineage>
</organism>
<evidence type="ECO:0000256" key="11">
    <source>
        <dbReference type="ARBA" id="ARBA00023136"/>
    </source>
</evidence>
<dbReference type="GO" id="GO:0003723">
    <property type="term" value="F:RNA binding"/>
    <property type="evidence" value="ECO:0007669"/>
    <property type="project" value="InterPro"/>
</dbReference>
<comment type="similarity">
    <text evidence="3 12">Belongs to the UQCRQ/QCR8 family.</text>
</comment>
<dbReference type="InterPro" id="IPR004038">
    <property type="entry name" value="Ribosomal_eL8/eL30/eS12/Gad45"/>
</dbReference>
<keyword evidence="11" id="KW-0472">Membrane</keyword>
<keyword evidence="6" id="KW-0812">Transmembrane</keyword>
<keyword evidence="5 12" id="KW-0679">Respiratory chain</keyword>